<feature type="region of interest" description="Disordered" evidence="1">
    <location>
        <begin position="28"/>
        <end position="47"/>
    </location>
</feature>
<proteinExistence type="predicted"/>
<dbReference type="EMBL" id="JAJVCN010000002">
    <property type="protein sequence ID" value="MCE7007146.1"/>
    <property type="molecule type" value="Genomic_DNA"/>
</dbReference>
<gene>
    <name evidence="2" type="ORF">LWC34_30650</name>
</gene>
<feature type="compositionally biased region" description="Low complexity" evidence="1">
    <location>
        <begin position="36"/>
        <end position="47"/>
    </location>
</feature>
<evidence type="ECO:0000313" key="2">
    <source>
        <dbReference type="EMBL" id="MCE7007146.1"/>
    </source>
</evidence>
<name>A0ABS8ZH55_9PSEU</name>
<sequence>MTSNVKEIVFSDEDKAVDVNPPVEGEKAFTTEGEECTGTCVEKPGPK</sequence>
<keyword evidence="3" id="KW-1185">Reference proteome</keyword>
<evidence type="ECO:0000256" key="1">
    <source>
        <dbReference type="SAM" id="MobiDB-lite"/>
    </source>
</evidence>
<protein>
    <recommendedName>
        <fullName evidence="4">FxLD family lantipeptide</fullName>
    </recommendedName>
</protein>
<dbReference type="Proteomes" id="UP001521150">
    <property type="component" value="Unassembled WGS sequence"/>
</dbReference>
<accession>A0ABS8ZH55</accession>
<organism evidence="2 3">
    <name type="scientific">Kibdelosporangium philippinense</name>
    <dbReference type="NCBI Taxonomy" id="211113"/>
    <lineage>
        <taxon>Bacteria</taxon>
        <taxon>Bacillati</taxon>
        <taxon>Actinomycetota</taxon>
        <taxon>Actinomycetes</taxon>
        <taxon>Pseudonocardiales</taxon>
        <taxon>Pseudonocardiaceae</taxon>
        <taxon>Kibdelosporangium</taxon>
    </lineage>
</organism>
<evidence type="ECO:0008006" key="4">
    <source>
        <dbReference type="Google" id="ProtNLM"/>
    </source>
</evidence>
<dbReference type="RefSeq" id="WP_233728529.1">
    <property type="nucleotide sequence ID" value="NZ_JAJVCN010000002.1"/>
</dbReference>
<evidence type="ECO:0000313" key="3">
    <source>
        <dbReference type="Proteomes" id="UP001521150"/>
    </source>
</evidence>
<reference evidence="2 3" key="1">
    <citation type="submission" date="2021-12" db="EMBL/GenBank/DDBJ databases">
        <title>Genome sequence of Kibdelosporangium philippinense ATCC 49844.</title>
        <authorList>
            <person name="Fedorov E.A."/>
            <person name="Omeragic M."/>
            <person name="Shalygina K.F."/>
            <person name="Maclea K.S."/>
        </authorList>
    </citation>
    <scope>NUCLEOTIDE SEQUENCE [LARGE SCALE GENOMIC DNA]</scope>
    <source>
        <strain evidence="2 3">ATCC 49844</strain>
    </source>
</reference>
<comment type="caution">
    <text evidence="2">The sequence shown here is derived from an EMBL/GenBank/DDBJ whole genome shotgun (WGS) entry which is preliminary data.</text>
</comment>